<reference evidence="1" key="1">
    <citation type="submission" date="2023-06" db="EMBL/GenBank/DDBJ databases">
        <authorList>
            <consortium name="Lawrence Berkeley National Laboratory"/>
            <person name="Ahrendt S."/>
            <person name="Sahu N."/>
            <person name="Indic B."/>
            <person name="Wong-Bajracharya J."/>
            <person name="Merenyi Z."/>
            <person name="Ke H.-M."/>
            <person name="Monk M."/>
            <person name="Kocsube S."/>
            <person name="Drula E."/>
            <person name="Lipzen A."/>
            <person name="Balint B."/>
            <person name="Henrissat B."/>
            <person name="Andreopoulos B."/>
            <person name="Martin F.M."/>
            <person name="Harder C.B."/>
            <person name="Rigling D."/>
            <person name="Ford K.L."/>
            <person name="Foster G.D."/>
            <person name="Pangilinan J."/>
            <person name="Papanicolaou A."/>
            <person name="Barry K."/>
            <person name="LaButti K."/>
            <person name="Viragh M."/>
            <person name="Koriabine M."/>
            <person name="Yan M."/>
            <person name="Riley R."/>
            <person name="Champramary S."/>
            <person name="Plett K.L."/>
            <person name="Tsai I.J."/>
            <person name="Slot J."/>
            <person name="Sipos G."/>
            <person name="Plett J."/>
            <person name="Nagy L.G."/>
            <person name="Grigoriev I.V."/>
        </authorList>
    </citation>
    <scope>NUCLEOTIDE SEQUENCE</scope>
    <source>
        <strain evidence="1">ICMP 16352</strain>
    </source>
</reference>
<evidence type="ECO:0000313" key="1">
    <source>
        <dbReference type="EMBL" id="KAK0477959.1"/>
    </source>
</evidence>
<dbReference type="Proteomes" id="UP001175227">
    <property type="component" value="Unassembled WGS sequence"/>
</dbReference>
<proteinExistence type="predicted"/>
<protein>
    <submittedName>
        <fullName evidence="1">Uncharacterized protein</fullName>
    </submittedName>
</protein>
<gene>
    <name evidence="1" type="ORF">IW261DRAFT_1420801</name>
</gene>
<accession>A0AA39UD75</accession>
<keyword evidence="2" id="KW-1185">Reference proteome</keyword>
<sequence length="321" mass="36720">MPADVYSQHFSCFDHNDSLLASLLVYLAIVHYFRYQCMHAVQAKIHASTKEPSPSEAQSALQVALMYNIPFFTHLGAQVALLKTYRIPSISTLLLKTGEFSSQQKFTKRITDRVVACFDWCPFSPEEEEKDISRCMNIKDIPETIGDLQEWSRALCATKNFTHLDQGSSGTSSFILRNFKLPRYKPRRGYVVLENPPHSIDHDGRMHLHTVVRRHHPWYYPIPKGWHLILDQLFGFTKGDLYPGATFKCEGCRQEELVCFLSLLGNWTIAKELLQGPTRFEQSGHKEVMEEAEELYGAPIENLGPIDHHFSLPPKAITPLD</sequence>
<organism evidence="1 2">
    <name type="scientific">Armillaria novae-zelandiae</name>
    <dbReference type="NCBI Taxonomy" id="153914"/>
    <lineage>
        <taxon>Eukaryota</taxon>
        <taxon>Fungi</taxon>
        <taxon>Dikarya</taxon>
        <taxon>Basidiomycota</taxon>
        <taxon>Agaricomycotina</taxon>
        <taxon>Agaricomycetes</taxon>
        <taxon>Agaricomycetidae</taxon>
        <taxon>Agaricales</taxon>
        <taxon>Marasmiineae</taxon>
        <taxon>Physalacriaceae</taxon>
        <taxon>Armillaria</taxon>
    </lineage>
</organism>
<comment type="caution">
    <text evidence="1">The sequence shown here is derived from an EMBL/GenBank/DDBJ whole genome shotgun (WGS) entry which is preliminary data.</text>
</comment>
<name>A0AA39UD75_9AGAR</name>
<dbReference type="GO" id="GO:0016491">
    <property type="term" value="F:oxidoreductase activity"/>
    <property type="evidence" value="ECO:0007669"/>
    <property type="project" value="InterPro"/>
</dbReference>
<dbReference type="InterPro" id="IPR046366">
    <property type="entry name" value="MPAB"/>
</dbReference>
<dbReference type="AlphaFoldDB" id="A0AA39UD75"/>
<dbReference type="PANTHER" id="PTHR36124:SF1">
    <property type="entry name" value="ER-BOUND OXYGENASE MPAB_MPAB'_RUBBER OXYGENASE CATALYTIC DOMAIN-CONTAINING PROTEIN"/>
    <property type="match status" value="1"/>
</dbReference>
<dbReference type="EMBL" id="JAUEPR010000015">
    <property type="protein sequence ID" value="KAK0477959.1"/>
    <property type="molecule type" value="Genomic_DNA"/>
</dbReference>
<dbReference type="PANTHER" id="PTHR36124">
    <property type="match status" value="1"/>
</dbReference>
<evidence type="ECO:0000313" key="2">
    <source>
        <dbReference type="Proteomes" id="UP001175227"/>
    </source>
</evidence>